<dbReference type="Proteomes" id="UP001182303">
    <property type="component" value="Unassembled WGS sequence"/>
</dbReference>
<dbReference type="AlphaFoldDB" id="A0AAE4JWA6"/>
<gene>
    <name evidence="1" type="ORF">P9J83_15855</name>
</gene>
<evidence type="ECO:0000313" key="2">
    <source>
        <dbReference type="Proteomes" id="UP001182303"/>
    </source>
</evidence>
<proteinExistence type="predicted"/>
<organism evidence="1 2">
    <name type="scientific">Clostridium sporogenes</name>
    <dbReference type="NCBI Taxonomy" id="1509"/>
    <lineage>
        <taxon>Bacteria</taxon>
        <taxon>Bacillati</taxon>
        <taxon>Bacillota</taxon>
        <taxon>Clostridia</taxon>
        <taxon>Eubacteriales</taxon>
        <taxon>Clostridiaceae</taxon>
        <taxon>Clostridium</taxon>
    </lineage>
</organism>
<protein>
    <submittedName>
        <fullName evidence="1">Uncharacterized protein</fullName>
    </submittedName>
</protein>
<evidence type="ECO:0000313" key="1">
    <source>
        <dbReference type="EMBL" id="MDS1004959.1"/>
    </source>
</evidence>
<comment type="caution">
    <text evidence="1">The sequence shown here is derived from an EMBL/GenBank/DDBJ whole genome shotgun (WGS) entry which is preliminary data.</text>
</comment>
<accession>A0AAE4JWA6</accession>
<dbReference type="RefSeq" id="WP_310944351.1">
    <property type="nucleotide sequence ID" value="NZ_JARUIS010000031.1"/>
</dbReference>
<reference evidence="1" key="1">
    <citation type="submission" date="2023-04" db="EMBL/GenBank/DDBJ databases">
        <title>Assessment of the microbiological origin of a defect in Grana Padano cheese.</title>
        <authorList>
            <person name="Zago M."/>
            <person name="Rossetti L."/>
            <person name="Bonvini B."/>
            <person name="Carminati D."/>
            <person name="Giraffa G."/>
        </authorList>
    </citation>
    <scope>NUCLEOTIDE SEQUENCE</scope>
    <source>
        <strain evidence="1">4990</strain>
    </source>
</reference>
<sequence>MLFKKLTKENYTEEEIGQILDISNIAVKRLVKTINKHVGRYESEDIIRACMGGRLY</sequence>
<dbReference type="EMBL" id="JARUIS010000031">
    <property type="protein sequence ID" value="MDS1004959.1"/>
    <property type="molecule type" value="Genomic_DNA"/>
</dbReference>
<name>A0AAE4JWA6_CLOSG</name>